<reference evidence="1 2" key="1">
    <citation type="journal article" date="2015" name="Nature">
        <title>rRNA introns, odd ribosomes, and small enigmatic genomes across a large radiation of phyla.</title>
        <authorList>
            <person name="Brown C.T."/>
            <person name="Hug L.A."/>
            <person name="Thomas B.C."/>
            <person name="Sharon I."/>
            <person name="Castelle C.J."/>
            <person name="Singh A."/>
            <person name="Wilkins M.J."/>
            <person name="Williams K.H."/>
            <person name="Banfield J.F."/>
        </authorList>
    </citation>
    <scope>NUCLEOTIDE SEQUENCE [LARGE SCALE GENOMIC DNA]</scope>
</reference>
<dbReference type="AlphaFoldDB" id="A0A0G1H0Y7"/>
<protein>
    <submittedName>
        <fullName evidence="1">Uncharacterized protein</fullName>
    </submittedName>
</protein>
<comment type="caution">
    <text evidence="1">The sequence shown here is derived from an EMBL/GenBank/DDBJ whole genome shotgun (WGS) entry which is preliminary data.</text>
</comment>
<proteinExistence type="predicted"/>
<organism evidence="1 2">
    <name type="scientific">Candidatus Giovannonibacteria bacterium GW2011_GWA2_44_13b</name>
    <dbReference type="NCBI Taxonomy" id="1618647"/>
    <lineage>
        <taxon>Bacteria</taxon>
        <taxon>Candidatus Giovannoniibacteriota</taxon>
    </lineage>
</organism>
<accession>A0A0G1H0Y7</accession>
<sequence>MQKNQQKIYKLKIPLLRAGIFSVDLAGFEPASPSSNNGMLRTYTTGPGPRNYRKIEKAPLQELFLSHSGFARNFTNIPLLPQLYTPQKPCQYVL</sequence>
<dbReference type="Proteomes" id="UP000034736">
    <property type="component" value="Unassembled WGS sequence"/>
</dbReference>
<evidence type="ECO:0000313" key="2">
    <source>
        <dbReference type="Proteomes" id="UP000034736"/>
    </source>
</evidence>
<name>A0A0G1H0Y7_9BACT</name>
<evidence type="ECO:0000313" key="1">
    <source>
        <dbReference type="EMBL" id="KKT41076.1"/>
    </source>
</evidence>
<dbReference type="STRING" id="1618647.UW30_C0012G0002"/>
<dbReference type="EMBL" id="LCHU01000012">
    <property type="protein sequence ID" value="KKT41076.1"/>
    <property type="molecule type" value="Genomic_DNA"/>
</dbReference>
<gene>
    <name evidence="1" type="ORF">UW30_C0012G0002</name>
</gene>